<gene>
    <name evidence="1" type="ORF">GCM10008942_22820</name>
</gene>
<evidence type="ECO:0000313" key="1">
    <source>
        <dbReference type="EMBL" id="GAA0573546.1"/>
    </source>
</evidence>
<dbReference type="EMBL" id="BAAADD010000005">
    <property type="protein sequence ID" value="GAA0573546.1"/>
    <property type="molecule type" value="Genomic_DNA"/>
</dbReference>
<accession>A0ABP3PRL3</accession>
<proteinExistence type="predicted"/>
<organism evidence="1 2">
    <name type="scientific">Rhizomicrobium electricum</name>
    <dbReference type="NCBI Taxonomy" id="480070"/>
    <lineage>
        <taxon>Bacteria</taxon>
        <taxon>Pseudomonadati</taxon>
        <taxon>Pseudomonadota</taxon>
        <taxon>Alphaproteobacteria</taxon>
        <taxon>Micropepsales</taxon>
        <taxon>Micropepsaceae</taxon>
        <taxon>Rhizomicrobium</taxon>
    </lineage>
</organism>
<dbReference type="Proteomes" id="UP001499951">
    <property type="component" value="Unassembled WGS sequence"/>
</dbReference>
<name>A0ABP3PRL3_9PROT</name>
<sequence length="47" mass="4946">MESSGKDYVSLGLSDLAFGGRKLFANLGQAAGQGDESVFTVIWNPPD</sequence>
<protein>
    <submittedName>
        <fullName evidence="1">Uncharacterized protein</fullName>
    </submittedName>
</protein>
<keyword evidence="2" id="KW-1185">Reference proteome</keyword>
<reference evidence="2" key="1">
    <citation type="journal article" date="2019" name="Int. J. Syst. Evol. Microbiol.">
        <title>The Global Catalogue of Microorganisms (GCM) 10K type strain sequencing project: providing services to taxonomists for standard genome sequencing and annotation.</title>
        <authorList>
            <consortium name="The Broad Institute Genomics Platform"/>
            <consortium name="The Broad Institute Genome Sequencing Center for Infectious Disease"/>
            <person name="Wu L."/>
            <person name="Ma J."/>
        </authorList>
    </citation>
    <scope>NUCLEOTIDE SEQUENCE [LARGE SCALE GENOMIC DNA]</scope>
    <source>
        <strain evidence="2">JCM 15089</strain>
    </source>
</reference>
<comment type="caution">
    <text evidence="1">The sequence shown here is derived from an EMBL/GenBank/DDBJ whole genome shotgun (WGS) entry which is preliminary data.</text>
</comment>
<evidence type="ECO:0000313" key="2">
    <source>
        <dbReference type="Proteomes" id="UP001499951"/>
    </source>
</evidence>